<dbReference type="OrthoDB" id="9803142at2"/>
<dbReference type="Gene3D" id="3.10.180.10">
    <property type="entry name" value="2,3-Dihydroxybiphenyl 1,2-Dioxygenase, domain 1"/>
    <property type="match status" value="1"/>
</dbReference>
<comment type="caution">
    <text evidence="3">The sequence shown here is derived from an EMBL/GenBank/DDBJ whole genome shotgun (WGS) entry which is preliminary data.</text>
</comment>
<dbReference type="Proteomes" id="UP000245890">
    <property type="component" value="Unassembled WGS sequence"/>
</dbReference>
<keyword evidence="4" id="KW-1185">Reference proteome</keyword>
<dbReference type="InterPro" id="IPR037523">
    <property type="entry name" value="VOC_core"/>
</dbReference>
<dbReference type="PROSITE" id="PS51819">
    <property type="entry name" value="VOC"/>
    <property type="match status" value="1"/>
</dbReference>
<dbReference type="PANTHER" id="PTHR36113">
    <property type="entry name" value="LYASE, PUTATIVE-RELATED-RELATED"/>
    <property type="match status" value="1"/>
</dbReference>
<dbReference type="AlphaFoldDB" id="A0A2U0SB40"/>
<protein>
    <recommendedName>
        <fullName evidence="2">VOC domain-containing protein</fullName>
    </recommendedName>
</protein>
<dbReference type="InterPro" id="IPR029068">
    <property type="entry name" value="Glyas_Bleomycin-R_OHBP_Dase"/>
</dbReference>
<dbReference type="GO" id="GO:0046872">
    <property type="term" value="F:metal ion binding"/>
    <property type="evidence" value="ECO:0007669"/>
    <property type="project" value="UniProtKB-KW"/>
</dbReference>
<evidence type="ECO:0000256" key="1">
    <source>
        <dbReference type="ARBA" id="ARBA00022723"/>
    </source>
</evidence>
<dbReference type="SUPFAM" id="SSF54593">
    <property type="entry name" value="Glyoxalase/Bleomycin resistance protein/Dihydroxybiphenyl dioxygenase"/>
    <property type="match status" value="1"/>
</dbReference>
<dbReference type="PANTHER" id="PTHR36113:SF6">
    <property type="entry name" value="FOSFOMYCIN RESISTANCE PROTEIN FOSX"/>
    <property type="match status" value="1"/>
</dbReference>
<reference evidence="3 4" key="1">
    <citation type="submission" date="2018-05" db="EMBL/GenBank/DDBJ databases">
        <title>Description of Sphingomonas pokkalii sp nov, isolated from the rhizosphere of saline tolerant pokkali rice and its draft genome analysis.</title>
        <authorList>
            <person name="Menon R."/>
            <person name="Kumari S."/>
            <person name="Rameshkumar N."/>
        </authorList>
    </citation>
    <scope>NUCLEOTIDE SEQUENCE [LARGE SCALE GENOMIC DNA]</scope>
    <source>
        <strain evidence="3 4">L3B27</strain>
    </source>
</reference>
<dbReference type="InterPro" id="IPR051332">
    <property type="entry name" value="Fosfomycin_Res_Enzymes"/>
</dbReference>
<dbReference type="Pfam" id="PF00903">
    <property type="entry name" value="Glyoxalase"/>
    <property type="match status" value="1"/>
</dbReference>
<dbReference type="RefSeq" id="WP_116468045.1">
    <property type="nucleotide sequence ID" value="NZ_QENQ01000001.1"/>
</dbReference>
<evidence type="ECO:0000313" key="4">
    <source>
        <dbReference type="Proteomes" id="UP000245890"/>
    </source>
</evidence>
<sequence length="183" mass="20614">MTTPPNAQFRHVGLYVRDIDTMAGFYSRVLGMAVTDTGVSDRGRIVFLSRSETEHHQIVLIEGRKEEMGTGLINQLSFRLDSLKDLQTFNDILKREGVRVDRTMNHGNAWSIYCYDPEGNRIELYAGSPWYVAQPCAETLDLDAPEAEIYARTEAMVRNNPTYVSAEDWARGLAEKVHGTAQG</sequence>
<dbReference type="EMBL" id="QENQ01000001">
    <property type="protein sequence ID" value="PVX28597.1"/>
    <property type="molecule type" value="Genomic_DNA"/>
</dbReference>
<proteinExistence type="predicted"/>
<evidence type="ECO:0000313" key="3">
    <source>
        <dbReference type="EMBL" id="PVX28597.1"/>
    </source>
</evidence>
<accession>A0A2U0SB40</accession>
<keyword evidence="1" id="KW-0479">Metal-binding</keyword>
<evidence type="ECO:0000259" key="2">
    <source>
        <dbReference type="PROSITE" id="PS51819"/>
    </source>
</evidence>
<gene>
    <name evidence="3" type="ORF">DD559_03995</name>
</gene>
<name>A0A2U0SB40_9SPHN</name>
<organism evidence="3 4">
    <name type="scientific">Sphingomonas pokkalii</name>
    <dbReference type="NCBI Taxonomy" id="2175090"/>
    <lineage>
        <taxon>Bacteria</taxon>
        <taxon>Pseudomonadati</taxon>
        <taxon>Pseudomonadota</taxon>
        <taxon>Alphaproteobacteria</taxon>
        <taxon>Sphingomonadales</taxon>
        <taxon>Sphingomonadaceae</taxon>
        <taxon>Sphingomonas</taxon>
    </lineage>
</organism>
<feature type="domain" description="VOC" evidence="2">
    <location>
        <begin position="8"/>
        <end position="127"/>
    </location>
</feature>
<dbReference type="InterPro" id="IPR004360">
    <property type="entry name" value="Glyas_Fos-R_dOase_dom"/>
</dbReference>